<evidence type="ECO:0000256" key="3">
    <source>
        <dbReference type="RuleBase" id="RU003707"/>
    </source>
</evidence>
<evidence type="ECO:0000313" key="4">
    <source>
        <dbReference type="EMBL" id="MCP8967379.1"/>
    </source>
</evidence>
<comment type="caution">
    <text evidence="4">The sequence shown here is derived from an EMBL/GenBank/DDBJ whole genome shotgun (WGS) entry which is preliminary data.</text>
</comment>
<protein>
    <submittedName>
        <fullName evidence="4">Enoyl-CoA hydratase</fullName>
        <ecNumber evidence="4">4.2.1.17</ecNumber>
    </submittedName>
</protein>
<dbReference type="Pfam" id="PF00378">
    <property type="entry name" value="ECH_1"/>
    <property type="match status" value="1"/>
</dbReference>
<dbReference type="PANTHER" id="PTHR11941">
    <property type="entry name" value="ENOYL-COA HYDRATASE-RELATED"/>
    <property type="match status" value="1"/>
</dbReference>
<comment type="similarity">
    <text evidence="1 3">Belongs to the enoyl-CoA hydratase/isomerase family.</text>
</comment>
<dbReference type="FunFam" id="1.10.12.10:FF:000001">
    <property type="entry name" value="Probable enoyl-CoA hydratase, mitochondrial"/>
    <property type="match status" value="1"/>
</dbReference>
<dbReference type="Proteomes" id="UP001156102">
    <property type="component" value="Unassembled WGS sequence"/>
</dbReference>
<keyword evidence="2 4" id="KW-0456">Lyase</keyword>
<reference evidence="4" key="1">
    <citation type="submission" date="2022-07" db="EMBL/GenBank/DDBJ databases">
        <authorList>
            <person name="Li W.-J."/>
            <person name="Deng Q.-Q."/>
        </authorList>
    </citation>
    <scope>NUCLEOTIDE SEQUENCE</scope>
    <source>
        <strain evidence="4">SYSU M60031</strain>
    </source>
</reference>
<name>A0AA41X1S4_9BACI</name>
<evidence type="ECO:0000256" key="2">
    <source>
        <dbReference type="ARBA" id="ARBA00023239"/>
    </source>
</evidence>
<dbReference type="InterPro" id="IPR018376">
    <property type="entry name" value="Enoyl-CoA_hyd/isom_CS"/>
</dbReference>
<accession>A0AA41X1S4</accession>
<dbReference type="PANTHER" id="PTHR11941:SF175">
    <property type="entry name" value="ENOYL-COA HYDRATASE-RELATED"/>
    <property type="match status" value="1"/>
</dbReference>
<dbReference type="SUPFAM" id="SSF52096">
    <property type="entry name" value="ClpP/crotonase"/>
    <property type="match status" value="1"/>
</dbReference>
<dbReference type="InterPro" id="IPR029045">
    <property type="entry name" value="ClpP/crotonase-like_dom_sf"/>
</dbReference>
<dbReference type="EC" id="4.2.1.17" evidence="4"/>
<dbReference type="CDD" id="cd06558">
    <property type="entry name" value="crotonase-like"/>
    <property type="match status" value="1"/>
</dbReference>
<organism evidence="4 5">
    <name type="scientific">Ectobacillus ponti</name>
    <dbReference type="NCBI Taxonomy" id="2961894"/>
    <lineage>
        <taxon>Bacteria</taxon>
        <taxon>Bacillati</taxon>
        <taxon>Bacillota</taxon>
        <taxon>Bacilli</taxon>
        <taxon>Bacillales</taxon>
        <taxon>Bacillaceae</taxon>
        <taxon>Ectobacillus</taxon>
    </lineage>
</organism>
<dbReference type="InterPro" id="IPR001753">
    <property type="entry name" value="Enoyl-CoA_hydra/iso"/>
</dbReference>
<evidence type="ECO:0000313" key="5">
    <source>
        <dbReference type="Proteomes" id="UP001156102"/>
    </source>
</evidence>
<keyword evidence="5" id="KW-1185">Reference proteome</keyword>
<dbReference type="PROSITE" id="PS00166">
    <property type="entry name" value="ENOYL_COA_HYDRATASE"/>
    <property type="match status" value="1"/>
</dbReference>
<dbReference type="RefSeq" id="WP_254756954.1">
    <property type="nucleotide sequence ID" value="NZ_JANCLT010000001.1"/>
</dbReference>
<gene>
    <name evidence="4" type="ORF">NK662_02350</name>
</gene>
<evidence type="ECO:0000256" key="1">
    <source>
        <dbReference type="ARBA" id="ARBA00005254"/>
    </source>
</evidence>
<dbReference type="AlphaFoldDB" id="A0AA41X1S4"/>
<dbReference type="FunFam" id="3.90.226.10:FF:000009">
    <property type="entry name" value="Carnitinyl-CoA dehydratase"/>
    <property type="match status" value="1"/>
</dbReference>
<dbReference type="GO" id="GO:0006635">
    <property type="term" value="P:fatty acid beta-oxidation"/>
    <property type="evidence" value="ECO:0007669"/>
    <property type="project" value="TreeGrafter"/>
</dbReference>
<proteinExistence type="inferred from homology"/>
<dbReference type="NCBIfam" id="NF005803">
    <property type="entry name" value="PRK07658.1"/>
    <property type="match status" value="1"/>
</dbReference>
<sequence length="258" mass="27466">MNFLSVAVEEYVAVVKVNHPPANAMSSKVFAELSAVLDELEKNGHVRAVVVHGEGRFFSAGADIKEFTGIEEAHAAAELAQRGQIVFERLEKFPKPVIAAIHGAALGGGLEFAMSCHMRLVTENAKLGLPELNLGLIPGFAGTQRLARYVGFAKACELMLTAEPITGVQAVQAGLANAAYADEAALLEAAMTLAKKAAAKSPSSVRAVMELLQTVKTSQYYEGVQREAQLFGEVFTTEDGKEGVAAFLEKRKPSFSGK</sequence>
<dbReference type="EMBL" id="JANCLT010000001">
    <property type="protein sequence ID" value="MCP8967379.1"/>
    <property type="molecule type" value="Genomic_DNA"/>
</dbReference>
<dbReference type="Gene3D" id="3.90.226.10">
    <property type="entry name" value="2-enoyl-CoA Hydratase, Chain A, domain 1"/>
    <property type="match status" value="1"/>
</dbReference>
<dbReference type="GO" id="GO:0004300">
    <property type="term" value="F:enoyl-CoA hydratase activity"/>
    <property type="evidence" value="ECO:0007669"/>
    <property type="project" value="UniProtKB-EC"/>
</dbReference>